<evidence type="ECO:0000256" key="1">
    <source>
        <dbReference type="SAM" id="Phobius"/>
    </source>
</evidence>
<dbReference type="Proteomes" id="UP000034448">
    <property type="component" value="Unassembled WGS sequence"/>
</dbReference>
<evidence type="ECO:0000313" key="3">
    <source>
        <dbReference type="EMBL" id="KKQ14346.1"/>
    </source>
</evidence>
<keyword evidence="1" id="KW-0472">Membrane</keyword>
<dbReference type="Gene3D" id="2.60.120.200">
    <property type="match status" value="1"/>
</dbReference>
<sequence>MKISLIPPINIDPHISLLSRSLPPISQKGLMKLSKNTLTSFMIVVTVLVGTGLIYLFNPWWTNNAEAAWFDDNWGYRQRIDVTVTSTASDITFLDTLITVDTDDLITAGKLQSSCQDLRFTNQNGKALPYYIDSGCNGNSTKIWVRADLVPKNTTKYTIYMYYGNPSAAAGSDPITMNLYNGLIAYWTMNNTSGTSISDSSVNAFNATLGGTNTLVSGQYANAINNAAGGVGTTYAYGAGSALDFTSSTRPTISFWYKSSTGSQSTRFIEAVASGGWGLEILSGVLKINTFSGATGDFGYTMPTDGAFHHFAVTYDGTNA</sequence>
<comment type="caution">
    <text evidence="3">The sequence shown here is derived from an EMBL/GenBank/DDBJ whole genome shotgun (WGS) entry which is preliminary data.</text>
</comment>
<proteinExistence type="predicted"/>
<feature type="transmembrane region" description="Helical" evidence="1">
    <location>
        <begin position="38"/>
        <end position="57"/>
    </location>
</feature>
<reference evidence="3 4" key="1">
    <citation type="journal article" date="2015" name="Nature">
        <title>rRNA introns, odd ribosomes, and small enigmatic genomes across a large radiation of phyla.</title>
        <authorList>
            <person name="Brown C.T."/>
            <person name="Hug L.A."/>
            <person name="Thomas B.C."/>
            <person name="Sharon I."/>
            <person name="Castelle C.J."/>
            <person name="Singh A."/>
            <person name="Wilkins M.J."/>
            <person name="Williams K.H."/>
            <person name="Banfield J.F."/>
        </authorList>
    </citation>
    <scope>NUCLEOTIDE SEQUENCE [LARGE SCALE GENOMIC DNA]</scope>
</reference>
<dbReference type="InterPro" id="IPR013320">
    <property type="entry name" value="ConA-like_dom_sf"/>
</dbReference>
<dbReference type="EMBL" id="LBSJ01000036">
    <property type="protein sequence ID" value="KKQ14346.1"/>
    <property type="molecule type" value="Genomic_DNA"/>
</dbReference>
<dbReference type="Pfam" id="PF10102">
    <property type="entry name" value="DUF2341"/>
    <property type="match status" value="1"/>
</dbReference>
<evidence type="ECO:0000259" key="2">
    <source>
        <dbReference type="Pfam" id="PF10102"/>
    </source>
</evidence>
<organism evidence="3 4">
    <name type="scientific">Candidatus Daviesbacteria bacterium GW2011_GWA1_36_8</name>
    <dbReference type="NCBI Taxonomy" id="1618417"/>
    <lineage>
        <taxon>Bacteria</taxon>
        <taxon>Candidatus Daviesiibacteriota</taxon>
    </lineage>
</organism>
<evidence type="ECO:0000313" key="4">
    <source>
        <dbReference type="Proteomes" id="UP000034448"/>
    </source>
</evidence>
<keyword evidence="1" id="KW-1133">Transmembrane helix</keyword>
<dbReference type="SUPFAM" id="SSF49899">
    <property type="entry name" value="Concanavalin A-like lectins/glucanases"/>
    <property type="match status" value="1"/>
</dbReference>
<name>A0A0G0IE39_9BACT</name>
<dbReference type="AlphaFoldDB" id="A0A0G0IE39"/>
<feature type="non-terminal residue" evidence="3">
    <location>
        <position position="320"/>
    </location>
</feature>
<keyword evidence="1" id="KW-0812">Transmembrane</keyword>
<dbReference type="InterPro" id="IPR018765">
    <property type="entry name" value="DUF2341"/>
</dbReference>
<protein>
    <recommendedName>
        <fullName evidence="2">DUF2341 domain-containing protein</fullName>
    </recommendedName>
</protein>
<gene>
    <name evidence="3" type="ORF">US28_C0036G0001</name>
</gene>
<feature type="domain" description="DUF2341" evidence="2">
    <location>
        <begin position="115"/>
        <end position="174"/>
    </location>
</feature>
<accession>A0A0G0IE39</accession>